<feature type="region of interest" description="Disordered" evidence="1">
    <location>
        <begin position="75"/>
        <end position="120"/>
    </location>
</feature>
<evidence type="ECO:0000313" key="2">
    <source>
        <dbReference type="EMBL" id="TID28848.1"/>
    </source>
</evidence>
<comment type="caution">
    <text evidence="2">The sequence shown here is derived from an EMBL/GenBank/DDBJ whole genome shotgun (WGS) entry which is preliminary data.</text>
</comment>
<dbReference type="EMBL" id="SELW01000367">
    <property type="protein sequence ID" value="TID28848.1"/>
    <property type="molecule type" value="Genomic_DNA"/>
</dbReference>
<dbReference type="AlphaFoldDB" id="A0A4T0X2X6"/>
<accession>A0A4T0X2X6</accession>
<feature type="compositionally biased region" description="Polar residues" evidence="1">
    <location>
        <begin position="75"/>
        <end position="90"/>
    </location>
</feature>
<protein>
    <submittedName>
        <fullName evidence="2">Uncharacterized protein</fullName>
    </submittedName>
</protein>
<gene>
    <name evidence="2" type="ORF">CANINC_002252</name>
</gene>
<name>A0A4T0X2X6_9ASCO</name>
<reference evidence="2 3" key="1">
    <citation type="journal article" date="2019" name="Front. Genet.">
        <title>Whole-Genome Sequencing of the Opportunistic Yeast Pathogen Candida inconspicua Uncovers Its Hybrid Origin.</title>
        <authorList>
            <person name="Mixao V."/>
            <person name="Hansen A.P."/>
            <person name="Saus E."/>
            <person name="Boekhout T."/>
            <person name="Lass-Florl C."/>
            <person name="Gabaldon T."/>
        </authorList>
    </citation>
    <scope>NUCLEOTIDE SEQUENCE [LARGE SCALE GENOMIC DNA]</scope>
    <source>
        <strain evidence="2 3">CBS 180</strain>
    </source>
</reference>
<evidence type="ECO:0000313" key="3">
    <source>
        <dbReference type="Proteomes" id="UP000307173"/>
    </source>
</evidence>
<dbReference type="OrthoDB" id="10390067at2759"/>
<sequence length="120" mass="13168">MPQQDPVTALKQSEKPISAVSSYTNLYNSPSNTGSAISLPLSNSNSNSAVFTNNPGLVQKATTLANKDHLCPRQQINEQVNHTNTTIDQQSHNDDHSDNESAFELNWQPQVSTDNQYSLP</sequence>
<keyword evidence="3" id="KW-1185">Reference proteome</keyword>
<organism evidence="2 3">
    <name type="scientific">Pichia inconspicua</name>
    <dbReference type="NCBI Taxonomy" id="52247"/>
    <lineage>
        <taxon>Eukaryota</taxon>
        <taxon>Fungi</taxon>
        <taxon>Dikarya</taxon>
        <taxon>Ascomycota</taxon>
        <taxon>Saccharomycotina</taxon>
        <taxon>Pichiomycetes</taxon>
        <taxon>Pichiales</taxon>
        <taxon>Pichiaceae</taxon>
        <taxon>Pichia</taxon>
    </lineage>
</organism>
<evidence type="ECO:0000256" key="1">
    <source>
        <dbReference type="SAM" id="MobiDB-lite"/>
    </source>
</evidence>
<feature type="compositionally biased region" description="Polar residues" evidence="1">
    <location>
        <begin position="107"/>
        <end position="120"/>
    </location>
</feature>
<dbReference type="Proteomes" id="UP000307173">
    <property type="component" value="Unassembled WGS sequence"/>
</dbReference>
<proteinExistence type="predicted"/>